<protein>
    <recommendedName>
        <fullName evidence="3">Glycoside hydrolase family 42 N-terminal domain-containing protein</fullName>
    </recommendedName>
</protein>
<accession>A0A1R1B0Y0</accession>
<evidence type="ECO:0000313" key="1">
    <source>
        <dbReference type="EMBL" id="OME92199.1"/>
    </source>
</evidence>
<dbReference type="Proteomes" id="UP000187074">
    <property type="component" value="Unassembled WGS sequence"/>
</dbReference>
<evidence type="ECO:0000313" key="2">
    <source>
        <dbReference type="Proteomes" id="UP000187074"/>
    </source>
</evidence>
<organism evidence="1 2">
    <name type="scientific">Paenibacillus lautus</name>
    <name type="common">Bacillus lautus</name>
    <dbReference type="NCBI Taxonomy" id="1401"/>
    <lineage>
        <taxon>Bacteria</taxon>
        <taxon>Bacillati</taxon>
        <taxon>Bacillota</taxon>
        <taxon>Bacilli</taxon>
        <taxon>Bacillales</taxon>
        <taxon>Paenibacillaceae</taxon>
        <taxon>Paenibacillus</taxon>
    </lineage>
</organism>
<dbReference type="RefSeq" id="WP_076323456.1">
    <property type="nucleotide sequence ID" value="NZ_MRTF01000005.1"/>
</dbReference>
<name>A0A1R1B0Y0_PAELA</name>
<proteinExistence type="predicted"/>
<dbReference type="STRING" id="1401.BK123_16425"/>
<evidence type="ECO:0008006" key="3">
    <source>
        <dbReference type="Google" id="ProtNLM"/>
    </source>
</evidence>
<sequence>MPKDRREERTGFQESAPYHPDYDLQTDFVMVYGIDETMPERIQKWKEKGYIVHLMTGVAWGTYNNYLDGEVDGLSHWDEAQTDRHGEMILHGKRPVIPYMVPTISFGRYLADRIRVAVDAGVEAIHLEEPEFWVNGGYSEAFKREWLLYYKEPWIPPHASPDAQYRASKLKAHLYTRVLDRLCAEMKEYALTRYGRVLRFYVPTHSLINYTQWRIVSPQSGLVELPSIDGYIAQIWTGTSRTPNVYEGQRKERTFETAYLEYGVMQELVRGTDRRMWFLHDPIEDNPNHTWADYKQNYLKTVVASLLHPGVAHYEVSPWPRRVFQGTYPSEDGSGKESIPSDYATTLLQVMHTLGNMDQEVIESAEDDLQVGVLIADSAMFQRMKPEPQAPDAGKYDGTDPEGFQAEGDTELLDFSPFYGLSLPLLKHGLPVRPLQLDNVRRYPGYLDPYRVLVLSYEFIKPEYPDIHNALAQWVQDGGALIYVGDDSDPYHGIRSWWNNDHKDNLFGPKYNSPREHLFEQLGLKEKADGIHQAGKGVVCWLDQHPTDLTLSKAGADQLRHAVQATLEALHGAERPLNSKHYFKLKRGPYLIASVLEESITDEPLNISGPIVNLFDSKLSVLDQVTLSPGQQALLYDVEAGRPSDGKVSVIAASSRIEELAQTESGFRFIARGPSNLQASARLYCPIEPISVQYVIQDQVVTAGWVWDPQSLTVLLQYEHGGANHAEIQVDWKPAKFIPEPAAD</sequence>
<dbReference type="OrthoDB" id="605164at2"/>
<dbReference type="AlphaFoldDB" id="A0A1R1B0Y0"/>
<reference evidence="1 2" key="1">
    <citation type="submission" date="2016-11" db="EMBL/GenBank/DDBJ databases">
        <title>Paenibacillus species isolates.</title>
        <authorList>
            <person name="Beno S.M."/>
        </authorList>
    </citation>
    <scope>NUCLEOTIDE SEQUENCE [LARGE SCALE GENOMIC DNA]</scope>
    <source>
        <strain evidence="1 2">FSL F4-0100</strain>
    </source>
</reference>
<dbReference type="EMBL" id="MRTF01000005">
    <property type="protein sequence ID" value="OME92199.1"/>
    <property type="molecule type" value="Genomic_DNA"/>
</dbReference>
<gene>
    <name evidence="1" type="ORF">BK123_16425</name>
</gene>
<comment type="caution">
    <text evidence="1">The sequence shown here is derived from an EMBL/GenBank/DDBJ whole genome shotgun (WGS) entry which is preliminary data.</text>
</comment>